<keyword evidence="1" id="KW-0812">Transmembrane</keyword>
<proteinExistence type="predicted"/>
<feature type="transmembrane region" description="Helical" evidence="1">
    <location>
        <begin position="76"/>
        <end position="94"/>
    </location>
</feature>
<keyword evidence="3" id="KW-1185">Reference proteome</keyword>
<keyword evidence="1" id="KW-1133">Transmembrane helix</keyword>
<sequence>MNLVKKKFAHPHYVLIIVVSLVAAWLPIIRVYEPFADDFINRSMISQGLESYFNFAGLWRILGHFTGMILTIHNPYLYGFIALFTHIITIIFYYQVCNFLFKDKQFSLILSLFSGIFPWGYQAVVWASAYTYVLASAFFWLNLFVLLKFIKYKKQSRVFMLSFILSLMSLFSNESLGFSLAISGSFSLIKIQFFNFNSLKKFLLENYSFFAPFAAFIVYLCVFYLWSSNKSFLQKNPSFNFTTLFSVFFHQISNLDVFKPWFNSNFHQFIFFEWDKKTFFLIVFALTIFVFEIFILIKEKRINPKNRVDKFLFIYILLLLFGSSLIYAITGGYSLDSRKRYSIVPLLLLLIAYLYKSLVKPRFKLSKKWLFSTCIALFIIGISTTWLMTGIYFYETKRTNDLVDLIVSHNITGNIQISNWGYFDEWALNAAINYKINGTASYHDQIIHLTQSSPKNRLSYDQKNSQWILLPSQ</sequence>
<dbReference type="Proteomes" id="UP000002384">
    <property type="component" value="Plasmid pP742401"/>
</dbReference>
<feature type="transmembrane region" description="Helical" evidence="1">
    <location>
        <begin position="370"/>
        <end position="394"/>
    </location>
</feature>
<geneLocation type="plasmid" evidence="2 3">
    <name>pP742401</name>
</geneLocation>
<feature type="transmembrane region" description="Helical" evidence="1">
    <location>
        <begin position="106"/>
        <end position="123"/>
    </location>
</feature>
<feature type="transmembrane region" description="Helical" evidence="1">
    <location>
        <begin position="278"/>
        <end position="297"/>
    </location>
</feature>
<dbReference type="KEGG" id="cyc:PCC7424_5785"/>
<dbReference type="OrthoDB" id="582398at2"/>
<feature type="transmembrane region" description="Helical" evidence="1">
    <location>
        <begin position="209"/>
        <end position="227"/>
    </location>
</feature>
<evidence type="ECO:0008006" key="4">
    <source>
        <dbReference type="Google" id="ProtNLM"/>
    </source>
</evidence>
<accession>B7KM26</accession>
<evidence type="ECO:0000256" key="1">
    <source>
        <dbReference type="SAM" id="Phobius"/>
    </source>
</evidence>
<feature type="transmembrane region" description="Helical" evidence="1">
    <location>
        <begin position="12"/>
        <end position="32"/>
    </location>
</feature>
<keyword evidence="2" id="KW-0614">Plasmid</keyword>
<dbReference type="EMBL" id="CP001292">
    <property type="protein sequence ID" value="ACK73848.1"/>
    <property type="molecule type" value="Genomic_DNA"/>
</dbReference>
<name>B7KM26_GLOC7</name>
<reference evidence="3" key="1">
    <citation type="journal article" date="2011" name="MBio">
        <title>Novel metabolic attributes of the genus Cyanothece, comprising a group of unicellular nitrogen-fixing Cyanobacteria.</title>
        <authorList>
            <person name="Bandyopadhyay A."/>
            <person name="Elvitigala T."/>
            <person name="Welsh E."/>
            <person name="Stockel J."/>
            <person name="Liberton M."/>
            <person name="Min H."/>
            <person name="Sherman L.A."/>
            <person name="Pakrasi H.B."/>
        </authorList>
    </citation>
    <scope>NUCLEOTIDE SEQUENCE [LARGE SCALE GENOMIC DNA]</scope>
    <source>
        <strain evidence="3">PCC 7424</strain>
        <plasmid evidence="3">pP742401</plasmid>
    </source>
</reference>
<dbReference type="RefSeq" id="WP_012599749.1">
    <property type="nucleotide sequence ID" value="NC_011738.1"/>
</dbReference>
<feature type="transmembrane region" description="Helical" evidence="1">
    <location>
        <begin position="309"/>
        <end position="329"/>
    </location>
</feature>
<evidence type="ECO:0000313" key="3">
    <source>
        <dbReference type="Proteomes" id="UP000002384"/>
    </source>
</evidence>
<evidence type="ECO:0000313" key="2">
    <source>
        <dbReference type="EMBL" id="ACK73848.1"/>
    </source>
</evidence>
<dbReference type="AlphaFoldDB" id="B7KM26"/>
<feature type="transmembrane region" description="Helical" evidence="1">
    <location>
        <begin position="159"/>
        <end position="189"/>
    </location>
</feature>
<gene>
    <name evidence="2" type="ordered locus">PCC7424_5785</name>
</gene>
<keyword evidence="1" id="KW-0472">Membrane</keyword>
<feature type="transmembrane region" description="Helical" evidence="1">
    <location>
        <begin position="341"/>
        <end position="358"/>
    </location>
</feature>
<dbReference type="HOGENOM" id="CLU_577121_0_0_3"/>
<feature type="transmembrane region" description="Helical" evidence="1">
    <location>
        <begin position="129"/>
        <end position="147"/>
    </location>
</feature>
<organism evidence="2 3">
    <name type="scientific">Gloeothece citriformis (strain PCC 7424)</name>
    <name type="common">Cyanothece sp. (strain PCC 7424)</name>
    <dbReference type="NCBI Taxonomy" id="65393"/>
    <lineage>
        <taxon>Bacteria</taxon>
        <taxon>Bacillati</taxon>
        <taxon>Cyanobacteriota</taxon>
        <taxon>Cyanophyceae</taxon>
        <taxon>Oscillatoriophycideae</taxon>
        <taxon>Chroococcales</taxon>
        <taxon>Aphanothecaceae</taxon>
        <taxon>Gloeothece</taxon>
        <taxon>Gloeothece citriformis</taxon>
    </lineage>
</organism>
<protein>
    <recommendedName>
        <fullName evidence="4">Glycosyltransferase RgtA/B/C/D-like domain-containing protein</fullName>
    </recommendedName>
</protein>